<feature type="domain" description="SPOR" evidence="1">
    <location>
        <begin position="235"/>
        <end position="312"/>
    </location>
</feature>
<proteinExistence type="predicted"/>
<keyword evidence="3" id="KW-1185">Reference proteome</keyword>
<dbReference type="Pfam" id="PF18175">
    <property type="entry name" value="HU-CCDC81_bac_2"/>
    <property type="match status" value="1"/>
</dbReference>
<dbReference type="GO" id="GO:0042834">
    <property type="term" value="F:peptidoglycan binding"/>
    <property type="evidence" value="ECO:0007669"/>
    <property type="project" value="InterPro"/>
</dbReference>
<evidence type="ECO:0000259" key="1">
    <source>
        <dbReference type="PROSITE" id="PS51724"/>
    </source>
</evidence>
<dbReference type="RefSeq" id="WP_097441901.1">
    <property type="nucleotide sequence ID" value="NZ_NBWU01000001.1"/>
</dbReference>
<evidence type="ECO:0000313" key="2">
    <source>
        <dbReference type="EMBL" id="PCE66379.1"/>
    </source>
</evidence>
<dbReference type="PROSITE" id="PS51724">
    <property type="entry name" value="SPOR"/>
    <property type="match status" value="1"/>
</dbReference>
<comment type="caution">
    <text evidence="2">The sequence shown here is derived from an EMBL/GenBank/DDBJ whole genome shotgun (WGS) entry which is preliminary data.</text>
</comment>
<sequence>MKTGTYIKELLFTHDCVVVPEFGAFLSQSQSAREEGHTLYPPTKTLSFNAQLVSNDGLLAKYASEAEGVPYEAALKQLLDVTRQWKKQIAIGIPVSLEGIGKLTANKEGNLVFTPFEKENLLLTSFGMAPVLGKPILRESLKEEVVEMEEKIPFIITPERKEKGGLRRSLKYAAVILLAVASGLTVFTSYQQGKQQEQWVDQQVKEQVSKNIQEATIFDTQPMELDALDLTFVEKPSQTDYHVVAGAFRVRTNADKRIAQLQSKGYKATYLGVNKYGLHQVGYASFESKRDAINYLYKVQRNESSEAWLLYQPAQ</sequence>
<dbReference type="Proteomes" id="UP000219559">
    <property type="component" value="Unassembled WGS sequence"/>
</dbReference>
<dbReference type="Pfam" id="PF05036">
    <property type="entry name" value="SPOR"/>
    <property type="match status" value="1"/>
</dbReference>
<organism evidence="2 3">
    <name type="scientific">Sediminicola luteus</name>
    <dbReference type="NCBI Taxonomy" id="319238"/>
    <lineage>
        <taxon>Bacteria</taxon>
        <taxon>Pseudomonadati</taxon>
        <taxon>Bacteroidota</taxon>
        <taxon>Flavobacteriia</taxon>
        <taxon>Flavobacteriales</taxon>
        <taxon>Flavobacteriaceae</taxon>
        <taxon>Sediminicola</taxon>
    </lineage>
</organism>
<reference evidence="2 3" key="1">
    <citation type="submission" date="2017-04" db="EMBL/GenBank/DDBJ databases">
        <title>A new member of the family Flavobacteriaceae isolated from ascidians.</title>
        <authorList>
            <person name="Chen L."/>
        </authorList>
    </citation>
    <scope>NUCLEOTIDE SEQUENCE [LARGE SCALE GENOMIC DNA]</scope>
    <source>
        <strain evidence="2 3">HQA918</strain>
    </source>
</reference>
<gene>
    <name evidence="2" type="ORF">B7P33_03535</name>
</gene>
<protein>
    <recommendedName>
        <fullName evidence="1">SPOR domain-containing protein</fullName>
    </recommendedName>
</protein>
<dbReference type="InterPro" id="IPR041268">
    <property type="entry name" value="HU-CCDC81_bac_2"/>
</dbReference>
<dbReference type="SUPFAM" id="SSF110997">
    <property type="entry name" value="Sporulation related repeat"/>
    <property type="match status" value="1"/>
</dbReference>
<dbReference type="InterPro" id="IPR040495">
    <property type="entry name" value="HU-CCDC81_bac_1"/>
</dbReference>
<dbReference type="EMBL" id="NBWU01000001">
    <property type="protein sequence ID" value="PCE66379.1"/>
    <property type="molecule type" value="Genomic_DNA"/>
</dbReference>
<accession>A0A2A4GBP6</accession>
<dbReference type="Pfam" id="PF18174">
    <property type="entry name" value="HU-CCDC81_bac_1"/>
    <property type="match status" value="1"/>
</dbReference>
<evidence type="ECO:0000313" key="3">
    <source>
        <dbReference type="Proteomes" id="UP000219559"/>
    </source>
</evidence>
<dbReference type="Gene3D" id="3.30.70.1070">
    <property type="entry name" value="Sporulation related repeat"/>
    <property type="match status" value="1"/>
</dbReference>
<dbReference type="InterPro" id="IPR007730">
    <property type="entry name" value="SPOR-like_dom"/>
</dbReference>
<dbReference type="InterPro" id="IPR036680">
    <property type="entry name" value="SPOR-like_sf"/>
</dbReference>
<dbReference type="OrthoDB" id="653949at2"/>
<name>A0A2A4GBP6_9FLAO</name>
<dbReference type="AlphaFoldDB" id="A0A2A4GBP6"/>